<dbReference type="Proteomes" id="UP000055611">
    <property type="component" value="Chromosome"/>
</dbReference>
<reference evidence="2 4" key="1">
    <citation type="journal article" date="2016" name="Front. Microbiol.">
        <title>Genome Sequence of the Piezophilic, Mesophilic Sulfate-Reducing Bacterium Desulfovibrio indicus J2T.</title>
        <authorList>
            <person name="Cao J."/>
            <person name="Maignien L."/>
            <person name="Shao Z."/>
            <person name="Alain K."/>
            <person name="Jebbar M."/>
        </authorList>
    </citation>
    <scope>NUCLEOTIDE SEQUENCE [LARGE SCALE GENOMIC DNA]</scope>
    <source>
        <strain evidence="2 4">J2</strain>
    </source>
</reference>
<feature type="compositionally biased region" description="Basic and acidic residues" evidence="1">
    <location>
        <begin position="32"/>
        <end position="64"/>
    </location>
</feature>
<evidence type="ECO:0000313" key="5">
    <source>
        <dbReference type="Proteomes" id="UP000295506"/>
    </source>
</evidence>
<dbReference type="EMBL" id="SOBK01000007">
    <property type="protein sequence ID" value="TDT87951.1"/>
    <property type="molecule type" value="Genomic_DNA"/>
</dbReference>
<sequence>MSGKDMHVTPHPDGGWQGKKGGAKRASFKAETQAEARERAIDQGKREGLEVSIHGKDGRIREKNSYGNDPYPPKG</sequence>
<protein>
    <submittedName>
        <fullName evidence="3">Uncharacterized protein DUF2188</fullName>
    </submittedName>
</protein>
<proteinExistence type="predicted"/>
<evidence type="ECO:0000313" key="4">
    <source>
        <dbReference type="Proteomes" id="UP000055611"/>
    </source>
</evidence>
<dbReference type="EMBL" id="CP014206">
    <property type="protein sequence ID" value="AMK10240.1"/>
    <property type="molecule type" value="Genomic_DNA"/>
</dbReference>
<keyword evidence="4" id="KW-1185">Reference proteome</keyword>
<dbReference type="InterPro" id="IPR018691">
    <property type="entry name" value="DUF2188"/>
</dbReference>
<organism evidence="3 5">
    <name type="scientific">Pseudodesulfovibrio indicus</name>
    <dbReference type="NCBI Taxonomy" id="1716143"/>
    <lineage>
        <taxon>Bacteria</taxon>
        <taxon>Pseudomonadati</taxon>
        <taxon>Thermodesulfobacteriota</taxon>
        <taxon>Desulfovibrionia</taxon>
        <taxon>Desulfovibrionales</taxon>
        <taxon>Desulfovibrionaceae</taxon>
    </lineage>
</organism>
<dbReference type="KEGG" id="dej:AWY79_03445"/>
<reference evidence="3 5" key="2">
    <citation type="submission" date="2019-03" db="EMBL/GenBank/DDBJ databases">
        <title>Genomic Encyclopedia of Type Strains, Phase IV (KMG-IV): sequencing the most valuable type-strain genomes for metagenomic binning, comparative biology and taxonomic classification.</title>
        <authorList>
            <person name="Goeker M."/>
        </authorList>
    </citation>
    <scope>NUCLEOTIDE SEQUENCE [LARGE SCALE GENOMIC DNA]</scope>
    <source>
        <strain evidence="3 5">DSM 101483</strain>
    </source>
</reference>
<feature type="compositionally biased region" description="Basic and acidic residues" evidence="1">
    <location>
        <begin position="1"/>
        <end position="10"/>
    </location>
</feature>
<feature type="region of interest" description="Disordered" evidence="1">
    <location>
        <begin position="1"/>
        <end position="75"/>
    </location>
</feature>
<dbReference type="OrthoDB" id="8858565at2"/>
<dbReference type="RefSeq" id="WP_014322838.1">
    <property type="nucleotide sequence ID" value="NZ_CP014206.1"/>
</dbReference>
<evidence type="ECO:0000256" key="1">
    <source>
        <dbReference type="SAM" id="MobiDB-lite"/>
    </source>
</evidence>
<evidence type="ECO:0000313" key="3">
    <source>
        <dbReference type="EMBL" id="TDT87951.1"/>
    </source>
</evidence>
<accession>A0A126QJQ6</accession>
<gene>
    <name evidence="2" type="ORF">AWY79_03445</name>
    <name evidence="3" type="ORF">EDC59_107146</name>
</gene>
<dbReference type="Pfam" id="PF09954">
    <property type="entry name" value="DUF2188"/>
    <property type="match status" value="1"/>
</dbReference>
<name>A0A126QJQ6_9BACT</name>
<dbReference type="AlphaFoldDB" id="A0A126QJQ6"/>
<evidence type="ECO:0000313" key="2">
    <source>
        <dbReference type="EMBL" id="AMK10240.1"/>
    </source>
</evidence>
<dbReference type="Proteomes" id="UP000295506">
    <property type="component" value="Unassembled WGS sequence"/>
</dbReference>